<keyword evidence="1" id="KW-1185">Reference proteome</keyword>
<evidence type="ECO:0000313" key="2">
    <source>
        <dbReference type="WBParaSite" id="nRc.2.0.1.t10708-RA"/>
    </source>
</evidence>
<dbReference type="WBParaSite" id="nRc.2.0.1.t10708-RA">
    <property type="protein sequence ID" value="nRc.2.0.1.t10708-RA"/>
    <property type="gene ID" value="nRc.2.0.1.g10708"/>
</dbReference>
<name>A0A915IAB1_ROMCU</name>
<proteinExistence type="predicted"/>
<dbReference type="AlphaFoldDB" id="A0A915IAB1"/>
<reference evidence="2" key="1">
    <citation type="submission" date="2022-11" db="UniProtKB">
        <authorList>
            <consortium name="WormBaseParasite"/>
        </authorList>
    </citation>
    <scope>IDENTIFICATION</scope>
</reference>
<organism evidence="1 2">
    <name type="scientific">Romanomermis culicivorax</name>
    <name type="common">Nematode worm</name>
    <dbReference type="NCBI Taxonomy" id="13658"/>
    <lineage>
        <taxon>Eukaryota</taxon>
        <taxon>Metazoa</taxon>
        <taxon>Ecdysozoa</taxon>
        <taxon>Nematoda</taxon>
        <taxon>Enoplea</taxon>
        <taxon>Dorylaimia</taxon>
        <taxon>Mermithida</taxon>
        <taxon>Mermithoidea</taxon>
        <taxon>Mermithidae</taxon>
        <taxon>Romanomermis</taxon>
    </lineage>
</organism>
<dbReference type="Proteomes" id="UP000887565">
    <property type="component" value="Unplaced"/>
</dbReference>
<accession>A0A915IAB1</accession>
<evidence type="ECO:0000313" key="1">
    <source>
        <dbReference type="Proteomes" id="UP000887565"/>
    </source>
</evidence>
<protein>
    <submittedName>
        <fullName evidence="2">Uncharacterized protein</fullName>
    </submittedName>
</protein>
<sequence>MPVFYQLIIGEEAEAFTNIEQLANAVTKAHSILNATKAEIDTTEQPVLVNQAIPDAMTT</sequence>